<keyword evidence="3" id="KW-1185">Reference proteome</keyword>
<sequence length="134" mass="14939">MEQYTKKQLEEEGYKPAPAEYFTGQAWLKTLVIPDETTNCVISDVLFEPGTRNNWHTHPSNQILLIKEGTCYYQEEGKPVRHVEAGGVINILPGVKHWHGASPYAVMVHTAIGINTEKGIVNWLEAVSDATYAG</sequence>
<evidence type="ECO:0000313" key="3">
    <source>
        <dbReference type="Proteomes" id="UP000240978"/>
    </source>
</evidence>
<dbReference type="Proteomes" id="UP000240978">
    <property type="component" value="Unassembled WGS sequence"/>
</dbReference>
<name>A0A2P8G7W1_9BACT</name>
<dbReference type="InterPro" id="IPR014710">
    <property type="entry name" value="RmlC-like_jellyroll"/>
</dbReference>
<dbReference type="InterPro" id="IPR047263">
    <property type="entry name" value="HNL-like_cupin"/>
</dbReference>
<keyword evidence="2" id="KW-0223">Dioxygenase</keyword>
<proteinExistence type="predicted"/>
<feature type="domain" description="Cupin type-2" evidence="1">
    <location>
        <begin position="45"/>
        <end position="100"/>
    </location>
</feature>
<dbReference type="InterPro" id="IPR011051">
    <property type="entry name" value="RmlC_Cupin_sf"/>
</dbReference>
<comment type="caution">
    <text evidence="2">The sequence shown here is derived from an EMBL/GenBank/DDBJ whole genome shotgun (WGS) entry which is preliminary data.</text>
</comment>
<evidence type="ECO:0000259" key="1">
    <source>
        <dbReference type="Pfam" id="PF07883"/>
    </source>
</evidence>
<protein>
    <submittedName>
        <fullName evidence="2">Quercetin dioxygenase-like cupin family protein</fullName>
    </submittedName>
</protein>
<dbReference type="RefSeq" id="WP_106603237.1">
    <property type="nucleotide sequence ID" value="NZ_PYGK01000006.1"/>
</dbReference>
<dbReference type="CDD" id="cd02233">
    <property type="entry name" value="cupin_HNL-like"/>
    <property type="match status" value="1"/>
</dbReference>
<keyword evidence="2" id="KW-0560">Oxidoreductase</keyword>
<dbReference type="EMBL" id="PYGK01000006">
    <property type="protein sequence ID" value="PSL30048.1"/>
    <property type="molecule type" value="Genomic_DNA"/>
</dbReference>
<dbReference type="InterPro" id="IPR013096">
    <property type="entry name" value="Cupin_2"/>
</dbReference>
<dbReference type="Gene3D" id="2.60.120.10">
    <property type="entry name" value="Jelly Rolls"/>
    <property type="match status" value="1"/>
</dbReference>
<reference evidence="2 3" key="1">
    <citation type="submission" date="2018-03" db="EMBL/GenBank/DDBJ databases">
        <title>Genomic Encyclopedia of Archaeal and Bacterial Type Strains, Phase II (KMG-II): from individual species to whole genera.</title>
        <authorList>
            <person name="Goeker M."/>
        </authorList>
    </citation>
    <scope>NUCLEOTIDE SEQUENCE [LARGE SCALE GENOMIC DNA]</scope>
    <source>
        <strain evidence="2 3">DSM 18107</strain>
    </source>
</reference>
<dbReference type="Pfam" id="PF07883">
    <property type="entry name" value="Cupin_2"/>
    <property type="match status" value="1"/>
</dbReference>
<dbReference type="AlphaFoldDB" id="A0A2P8G7W1"/>
<accession>A0A2P8G7W1</accession>
<dbReference type="OrthoDB" id="9802489at2"/>
<evidence type="ECO:0000313" key="2">
    <source>
        <dbReference type="EMBL" id="PSL30048.1"/>
    </source>
</evidence>
<dbReference type="PANTHER" id="PTHR43698:SF1">
    <property type="entry name" value="BLL4564 PROTEIN"/>
    <property type="match status" value="1"/>
</dbReference>
<dbReference type="GO" id="GO:0051213">
    <property type="term" value="F:dioxygenase activity"/>
    <property type="evidence" value="ECO:0007669"/>
    <property type="project" value="UniProtKB-KW"/>
</dbReference>
<gene>
    <name evidence="2" type="ORF">CLV42_106385</name>
</gene>
<dbReference type="PANTHER" id="PTHR43698">
    <property type="entry name" value="RIBD C-TERMINAL DOMAIN CONTAINING PROTEIN"/>
    <property type="match status" value="1"/>
</dbReference>
<dbReference type="SUPFAM" id="SSF51182">
    <property type="entry name" value="RmlC-like cupins"/>
    <property type="match status" value="1"/>
</dbReference>
<organism evidence="2 3">
    <name type="scientific">Chitinophaga ginsengisoli</name>
    <dbReference type="NCBI Taxonomy" id="363837"/>
    <lineage>
        <taxon>Bacteria</taxon>
        <taxon>Pseudomonadati</taxon>
        <taxon>Bacteroidota</taxon>
        <taxon>Chitinophagia</taxon>
        <taxon>Chitinophagales</taxon>
        <taxon>Chitinophagaceae</taxon>
        <taxon>Chitinophaga</taxon>
    </lineage>
</organism>